<sequence>MGSRGSLRTSVLLVGSLALSSLRSAHCGLHSWERGDSRSPHFARSWDSGSRFVVTNPHFPEDSGSASGTRVYGVTTSTFVLSGDSTHNQAIVHWTGDNSSVSPGVCLYVSVGLWQPGIMAKHNPYLCVVRGDQGCIRKGIRRKTGAKSVCGS</sequence>
<reference evidence="2" key="2">
    <citation type="submission" date="2025-09" db="UniProtKB">
        <authorList>
            <consortium name="Ensembl"/>
        </authorList>
    </citation>
    <scope>IDENTIFICATION</scope>
</reference>
<accession>A0A8C4R9B9</accession>
<keyword evidence="3" id="KW-1185">Reference proteome</keyword>
<dbReference type="Proteomes" id="UP000694388">
    <property type="component" value="Unplaced"/>
</dbReference>
<proteinExistence type="predicted"/>
<dbReference type="Ensembl" id="ENSEBUT00000026001.1">
    <property type="protein sequence ID" value="ENSEBUP00000025425.1"/>
    <property type="gene ID" value="ENSEBUG00000015678.1"/>
</dbReference>
<evidence type="ECO:0000256" key="1">
    <source>
        <dbReference type="SAM" id="SignalP"/>
    </source>
</evidence>
<protein>
    <submittedName>
        <fullName evidence="2">Uncharacterized protein</fullName>
    </submittedName>
</protein>
<name>A0A8C4R9B9_EPTBU</name>
<feature type="signal peptide" evidence="1">
    <location>
        <begin position="1"/>
        <end position="27"/>
    </location>
</feature>
<dbReference type="AlphaFoldDB" id="A0A8C4R9B9"/>
<feature type="chain" id="PRO_5034983187" evidence="1">
    <location>
        <begin position="28"/>
        <end position="152"/>
    </location>
</feature>
<reference evidence="2" key="1">
    <citation type="submission" date="2025-08" db="UniProtKB">
        <authorList>
            <consortium name="Ensembl"/>
        </authorList>
    </citation>
    <scope>IDENTIFICATION</scope>
</reference>
<evidence type="ECO:0000313" key="3">
    <source>
        <dbReference type="Proteomes" id="UP000694388"/>
    </source>
</evidence>
<organism evidence="2 3">
    <name type="scientific">Eptatretus burgeri</name>
    <name type="common">Inshore hagfish</name>
    <dbReference type="NCBI Taxonomy" id="7764"/>
    <lineage>
        <taxon>Eukaryota</taxon>
        <taxon>Metazoa</taxon>
        <taxon>Chordata</taxon>
        <taxon>Craniata</taxon>
        <taxon>Vertebrata</taxon>
        <taxon>Cyclostomata</taxon>
        <taxon>Myxini</taxon>
        <taxon>Myxiniformes</taxon>
        <taxon>Myxinidae</taxon>
        <taxon>Eptatretinae</taxon>
        <taxon>Eptatretus</taxon>
    </lineage>
</organism>
<evidence type="ECO:0000313" key="2">
    <source>
        <dbReference type="Ensembl" id="ENSEBUP00000025425.1"/>
    </source>
</evidence>
<keyword evidence="1" id="KW-0732">Signal</keyword>